<dbReference type="eggNOG" id="COG2876">
    <property type="taxonomic scope" value="Bacteria"/>
</dbReference>
<dbReference type="InterPro" id="IPR052899">
    <property type="entry name" value="Class-I_DAHP_synthase"/>
</dbReference>
<keyword evidence="4" id="KW-1185">Reference proteome</keyword>
<name>A0A0A2LJ50_9FLAO</name>
<accession>A0A0A2LJ50</accession>
<dbReference type="Gene3D" id="3.20.20.70">
    <property type="entry name" value="Aldolase class I"/>
    <property type="match status" value="1"/>
</dbReference>
<gene>
    <name evidence="3" type="ORF">Q763_11310</name>
</gene>
<keyword evidence="1" id="KW-0808">Transferase</keyword>
<sequence length="332" mass="36990">MILQLEHNTEPKDILSLTETIAGLGYKSTHVKTQRENYLICIGNKEIDIRQLGHLPVVKDIHRVSDQYKLVSRKWKTNYTSINLGDDVYIGGKEKTIIAGPCSIESEDQAESIAEHLSQQGIKIMRGGVFKPRSSPYAFRGLGLEGMKLFHNACKKRGIKIITEVMQASQIEELYPYIDIFQVGARNSQNYNLLDALGESDKPVMIKRGISGSIDELLYSAEYVFSAGNEDIILCERGIRTFETSYRNTFDINAIQVLKDKTHLPVLADPSHGVGIRDYVPGIALAAIVAGADGVIYEVHPSPERALSDGQQTLNFQESEALIQKIKVLEKL</sequence>
<dbReference type="RefSeq" id="WP_035134214.1">
    <property type="nucleotide sequence ID" value="NZ_JRLV01000011.1"/>
</dbReference>
<dbReference type="InterPro" id="IPR006268">
    <property type="entry name" value="DAHP_syn_2"/>
</dbReference>
<dbReference type="SUPFAM" id="SSF51569">
    <property type="entry name" value="Aldolase"/>
    <property type="match status" value="1"/>
</dbReference>
<evidence type="ECO:0000259" key="2">
    <source>
        <dbReference type="Pfam" id="PF00793"/>
    </source>
</evidence>
<dbReference type="Gene3D" id="3.30.70.1140">
    <property type="entry name" value="Phospho-2-dehydro-3-deoxyheptonate aldolase, domain 1"/>
    <property type="match status" value="1"/>
</dbReference>
<dbReference type="AlphaFoldDB" id="A0A0A2LJ50"/>
<dbReference type="GO" id="GO:0009073">
    <property type="term" value="P:aromatic amino acid family biosynthetic process"/>
    <property type="evidence" value="ECO:0007669"/>
    <property type="project" value="InterPro"/>
</dbReference>
<dbReference type="PANTHER" id="PTHR43018:SF2">
    <property type="entry name" value="PHOSPHO-2-DEHYDRO-3-DEOXYHEPTONATE ALDOLASE"/>
    <property type="match status" value="1"/>
</dbReference>
<dbReference type="InterPro" id="IPR006218">
    <property type="entry name" value="DAHP1/KDSA"/>
</dbReference>
<evidence type="ECO:0000313" key="3">
    <source>
        <dbReference type="EMBL" id="KGO80237.1"/>
    </source>
</evidence>
<evidence type="ECO:0000313" key="4">
    <source>
        <dbReference type="Proteomes" id="UP000030129"/>
    </source>
</evidence>
<dbReference type="Proteomes" id="UP000030129">
    <property type="component" value="Unassembled WGS sequence"/>
</dbReference>
<dbReference type="GO" id="GO:0016740">
    <property type="term" value="F:transferase activity"/>
    <property type="evidence" value="ECO:0007669"/>
    <property type="project" value="UniProtKB-KW"/>
</dbReference>
<organism evidence="3 4">
    <name type="scientific">Flavobacterium beibuense F44-8</name>
    <dbReference type="NCBI Taxonomy" id="1406840"/>
    <lineage>
        <taxon>Bacteria</taxon>
        <taxon>Pseudomonadati</taxon>
        <taxon>Bacteroidota</taxon>
        <taxon>Flavobacteriia</taxon>
        <taxon>Flavobacteriales</taxon>
        <taxon>Flavobacteriaceae</taxon>
        <taxon>Flavobacterium</taxon>
    </lineage>
</organism>
<dbReference type="InterPro" id="IPR013785">
    <property type="entry name" value="Aldolase_TIM"/>
</dbReference>
<protein>
    <submittedName>
        <fullName evidence="3">3-deoxy-7-phosphoheptulonate synthase</fullName>
    </submittedName>
</protein>
<dbReference type="NCBIfam" id="NF006421">
    <property type="entry name" value="PRK08673.1"/>
    <property type="match status" value="1"/>
</dbReference>
<reference evidence="3 4" key="1">
    <citation type="submission" date="2013-09" db="EMBL/GenBank/DDBJ databases">
        <authorList>
            <person name="Zeng Z."/>
            <person name="Chen C."/>
        </authorList>
    </citation>
    <scope>NUCLEOTIDE SEQUENCE [LARGE SCALE GENOMIC DNA]</scope>
    <source>
        <strain evidence="3 4">F44-8</strain>
    </source>
</reference>
<evidence type="ECO:0000256" key="1">
    <source>
        <dbReference type="ARBA" id="ARBA00022679"/>
    </source>
</evidence>
<dbReference type="PANTHER" id="PTHR43018">
    <property type="entry name" value="PHOSPHO-2-DEHYDRO-3-DEOXYHEPTONATE ALDOLASE"/>
    <property type="match status" value="1"/>
</dbReference>
<dbReference type="NCBIfam" id="NF009239">
    <property type="entry name" value="PRK12595.1"/>
    <property type="match status" value="1"/>
</dbReference>
<dbReference type="EMBL" id="JRLV01000011">
    <property type="protein sequence ID" value="KGO80237.1"/>
    <property type="molecule type" value="Genomic_DNA"/>
</dbReference>
<proteinExistence type="predicted"/>
<dbReference type="STRING" id="1406840.Q763_11310"/>
<dbReference type="GO" id="GO:0016832">
    <property type="term" value="F:aldehyde-lyase activity"/>
    <property type="evidence" value="ECO:0007669"/>
    <property type="project" value="InterPro"/>
</dbReference>
<feature type="domain" description="DAHP synthetase I/KDSA" evidence="2">
    <location>
        <begin position="82"/>
        <end position="326"/>
    </location>
</feature>
<dbReference type="Pfam" id="PF00793">
    <property type="entry name" value="DAHP_synth_1"/>
    <property type="match status" value="1"/>
</dbReference>
<dbReference type="NCBIfam" id="TIGR01361">
    <property type="entry name" value="DAHP_synth_Bsub"/>
    <property type="match status" value="1"/>
</dbReference>
<comment type="caution">
    <text evidence="3">The sequence shown here is derived from an EMBL/GenBank/DDBJ whole genome shotgun (WGS) entry which is preliminary data.</text>
</comment>